<accession>A0ABP6QGL7</accession>
<keyword evidence="1" id="KW-0812">Transmembrane</keyword>
<evidence type="ECO:0000313" key="2">
    <source>
        <dbReference type="EMBL" id="GAA3229281.1"/>
    </source>
</evidence>
<name>A0ABP6QGL7_9ACTN</name>
<dbReference type="Pfam" id="PF12277">
    <property type="entry name" value="DUF3618"/>
    <property type="match status" value="1"/>
</dbReference>
<reference evidence="3" key="1">
    <citation type="journal article" date="2019" name="Int. J. Syst. Evol. Microbiol.">
        <title>The Global Catalogue of Microorganisms (GCM) 10K type strain sequencing project: providing services to taxonomists for standard genome sequencing and annotation.</title>
        <authorList>
            <consortium name="The Broad Institute Genomics Platform"/>
            <consortium name="The Broad Institute Genome Sequencing Center for Infectious Disease"/>
            <person name="Wu L."/>
            <person name="Ma J."/>
        </authorList>
    </citation>
    <scope>NUCLEOTIDE SEQUENCE [LARGE SCALE GENOMIC DNA]</scope>
    <source>
        <strain evidence="3">JCM 9377</strain>
    </source>
</reference>
<dbReference type="InterPro" id="IPR022062">
    <property type="entry name" value="DUF3618"/>
</dbReference>
<comment type="caution">
    <text evidence="2">The sequence shown here is derived from an EMBL/GenBank/DDBJ whole genome shotgun (WGS) entry which is preliminary data.</text>
</comment>
<evidence type="ECO:0008006" key="4">
    <source>
        <dbReference type="Google" id="ProtNLM"/>
    </source>
</evidence>
<keyword evidence="1" id="KW-1133">Transmembrane helix</keyword>
<dbReference type="EMBL" id="BAAAUV010000019">
    <property type="protein sequence ID" value="GAA3229281.1"/>
    <property type="molecule type" value="Genomic_DNA"/>
</dbReference>
<feature type="transmembrane region" description="Helical" evidence="1">
    <location>
        <begin position="57"/>
        <end position="74"/>
    </location>
</feature>
<keyword evidence="3" id="KW-1185">Reference proteome</keyword>
<dbReference type="Proteomes" id="UP001501237">
    <property type="component" value="Unassembled WGS sequence"/>
</dbReference>
<gene>
    <name evidence="2" type="ORF">GCM10010468_59110</name>
</gene>
<protein>
    <recommendedName>
        <fullName evidence="4">DUF3618 domain-containing protein</fullName>
    </recommendedName>
</protein>
<sequence>MTGGPHEDLHREIERTRQDLGDTVAALAAKADLKARAKAGLAATGTRIGTAAKRPRTLAAAAGVAAAGTAVWLLRRR</sequence>
<organism evidence="2 3">
    <name type="scientific">Actinocorallia longicatena</name>
    <dbReference type="NCBI Taxonomy" id="111803"/>
    <lineage>
        <taxon>Bacteria</taxon>
        <taxon>Bacillati</taxon>
        <taxon>Actinomycetota</taxon>
        <taxon>Actinomycetes</taxon>
        <taxon>Streptosporangiales</taxon>
        <taxon>Thermomonosporaceae</taxon>
        <taxon>Actinocorallia</taxon>
    </lineage>
</organism>
<proteinExistence type="predicted"/>
<evidence type="ECO:0000313" key="3">
    <source>
        <dbReference type="Proteomes" id="UP001501237"/>
    </source>
</evidence>
<keyword evidence="1" id="KW-0472">Membrane</keyword>
<evidence type="ECO:0000256" key="1">
    <source>
        <dbReference type="SAM" id="Phobius"/>
    </source>
</evidence>
<dbReference type="RefSeq" id="WP_344834829.1">
    <property type="nucleotide sequence ID" value="NZ_BAAAUV010000019.1"/>
</dbReference>